<comment type="caution">
    <text evidence="1">The sequence shown here is derived from an EMBL/GenBank/DDBJ whole genome shotgun (WGS) entry which is preliminary data.</text>
</comment>
<sequence length="274" mass="30926">MTEAAMECECGHCHSVVDIPNRLTSKDFPDKLRGCREAYRRVLSHRLVLDAARTVVETGAVPVDTALQLRPYVYREDVVGSEDKPAVSLTEAEVQAFKEAVMGELLQKTNRIIRFDSTPTGAFLKSEEECVKEKLCRANERCDEMEDVSARVRTLQECLADLASTKRYAVIDTALRNLADSASQLNSDVLNQRESVLNEMNNQKSVSALRVLGARLRCLVREAEQEGSAIKERLEGYRKGWPDGSRLAKEYSELKAKIDRKKWAITELKKDRSM</sequence>
<evidence type="ECO:0000313" key="2">
    <source>
        <dbReference type="Proteomes" id="UP001558652"/>
    </source>
</evidence>
<dbReference type="AlphaFoldDB" id="A0ABD0Y0C2"/>
<keyword evidence="2" id="KW-1185">Reference proteome</keyword>
<dbReference type="InterPro" id="IPR029327">
    <property type="entry name" value="HAUS4"/>
</dbReference>
<proteinExistence type="predicted"/>
<dbReference type="EMBL" id="JBFDAA010000017">
    <property type="protein sequence ID" value="KAL1116934.1"/>
    <property type="molecule type" value="Genomic_DNA"/>
</dbReference>
<gene>
    <name evidence="1" type="ORF">AAG570_005403</name>
</gene>
<organism evidence="1 2">
    <name type="scientific">Ranatra chinensis</name>
    <dbReference type="NCBI Taxonomy" id="642074"/>
    <lineage>
        <taxon>Eukaryota</taxon>
        <taxon>Metazoa</taxon>
        <taxon>Ecdysozoa</taxon>
        <taxon>Arthropoda</taxon>
        <taxon>Hexapoda</taxon>
        <taxon>Insecta</taxon>
        <taxon>Pterygota</taxon>
        <taxon>Neoptera</taxon>
        <taxon>Paraneoptera</taxon>
        <taxon>Hemiptera</taxon>
        <taxon>Heteroptera</taxon>
        <taxon>Panheteroptera</taxon>
        <taxon>Nepomorpha</taxon>
        <taxon>Nepidae</taxon>
        <taxon>Ranatrinae</taxon>
        <taxon>Ranatra</taxon>
    </lineage>
</organism>
<reference evidence="1 2" key="1">
    <citation type="submission" date="2024-07" db="EMBL/GenBank/DDBJ databases">
        <title>Chromosome-level genome assembly of the water stick insect Ranatra chinensis (Heteroptera: Nepidae).</title>
        <authorList>
            <person name="Liu X."/>
        </authorList>
    </citation>
    <scope>NUCLEOTIDE SEQUENCE [LARGE SCALE GENOMIC DNA]</scope>
    <source>
        <strain evidence="1">Cailab_2021Rc</strain>
        <tissue evidence="1">Muscle</tissue>
    </source>
</reference>
<protein>
    <submittedName>
        <fullName evidence="1">Uncharacterized protein</fullName>
    </submittedName>
</protein>
<evidence type="ECO:0000313" key="1">
    <source>
        <dbReference type="EMBL" id="KAL1116934.1"/>
    </source>
</evidence>
<dbReference type="Pfam" id="PF14735">
    <property type="entry name" value="HAUS4"/>
    <property type="match status" value="1"/>
</dbReference>
<name>A0ABD0Y0C2_9HEMI</name>
<accession>A0ABD0Y0C2</accession>
<dbReference type="Proteomes" id="UP001558652">
    <property type="component" value="Unassembled WGS sequence"/>
</dbReference>